<organism evidence="3 4">
    <name type="scientific">Actinacidiphila epipremni</name>
    <dbReference type="NCBI Taxonomy" id="2053013"/>
    <lineage>
        <taxon>Bacteria</taxon>
        <taxon>Bacillati</taxon>
        <taxon>Actinomycetota</taxon>
        <taxon>Actinomycetes</taxon>
        <taxon>Kitasatosporales</taxon>
        <taxon>Streptomycetaceae</taxon>
        <taxon>Actinacidiphila</taxon>
    </lineage>
</organism>
<evidence type="ECO:0000256" key="2">
    <source>
        <dbReference type="SAM" id="Phobius"/>
    </source>
</evidence>
<proteinExistence type="predicted"/>
<dbReference type="EMBL" id="JAATEJ010000001">
    <property type="protein sequence ID" value="NJP41812.1"/>
    <property type="molecule type" value="Genomic_DNA"/>
</dbReference>
<dbReference type="PANTHER" id="PTHR33133">
    <property type="entry name" value="OS08G0107100 PROTEIN-RELATED"/>
    <property type="match status" value="1"/>
</dbReference>
<dbReference type="RefSeq" id="WP_167980702.1">
    <property type="nucleotide sequence ID" value="NZ_JAATEJ010000001.1"/>
</dbReference>
<evidence type="ECO:0000313" key="4">
    <source>
        <dbReference type="Proteomes" id="UP000734511"/>
    </source>
</evidence>
<keyword evidence="4" id="KW-1185">Reference proteome</keyword>
<dbReference type="Proteomes" id="UP000734511">
    <property type="component" value="Unassembled WGS sequence"/>
</dbReference>
<keyword evidence="2" id="KW-1133">Transmembrane helix</keyword>
<evidence type="ECO:0000313" key="3">
    <source>
        <dbReference type="EMBL" id="NJP41812.1"/>
    </source>
</evidence>
<feature type="transmembrane region" description="Helical" evidence="2">
    <location>
        <begin position="317"/>
        <end position="342"/>
    </location>
</feature>
<feature type="transmembrane region" description="Helical" evidence="2">
    <location>
        <begin position="362"/>
        <end position="383"/>
    </location>
</feature>
<feature type="compositionally biased region" description="Low complexity" evidence="1">
    <location>
        <begin position="8"/>
        <end position="51"/>
    </location>
</feature>
<accession>A0ABX0ZG97</accession>
<comment type="caution">
    <text evidence="3">The sequence shown here is derived from an EMBL/GenBank/DDBJ whole genome shotgun (WGS) entry which is preliminary data.</text>
</comment>
<keyword evidence="2" id="KW-0812">Transmembrane</keyword>
<name>A0ABX0ZG97_9ACTN</name>
<protein>
    <recommendedName>
        <fullName evidence="5">Glycerophosphoryl diester phosphodiesterase membrane domain-containing protein</fullName>
    </recommendedName>
</protein>
<feature type="compositionally biased region" description="Low complexity" evidence="1">
    <location>
        <begin position="127"/>
        <end position="138"/>
    </location>
</feature>
<dbReference type="PANTHER" id="PTHR33133:SF1">
    <property type="entry name" value="EXPRESSED PROTEIN-RELATED"/>
    <property type="match status" value="1"/>
</dbReference>
<feature type="transmembrane region" description="Helical" evidence="2">
    <location>
        <begin position="177"/>
        <end position="200"/>
    </location>
</feature>
<evidence type="ECO:0008006" key="5">
    <source>
        <dbReference type="Google" id="ProtNLM"/>
    </source>
</evidence>
<feature type="region of interest" description="Disordered" evidence="1">
    <location>
        <begin position="1"/>
        <end position="152"/>
    </location>
</feature>
<feature type="transmembrane region" description="Helical" evidence="2">
    <location>
        <begin position="220"/>
        <end position="253"/>
    </location>
</feature>
<feature type="compositionally biased region" description="Low complexity" evidence="1">
    <location>
        <begin position="85"/>
        <end position="100"/>
    </location>
</feature>
<gene>
    <name evidence="3" type="ORF">HCN08_00005</name>
</gene>
<keyword evidence="2" id="KW-0472">Membrane</keyword>
<feature type="transmembrane region" description="Helical" evidence="2">
    <location>
        <begin position="274"/>
        <end position="297"/>
    </location>
</feature>
<sequence>MTNTPGWATPGSSGSPEPGSGDSPDSTPPAADTDASATASGDNAGSDAGSSPTPPPGGAWSQRQPPPGPWHQASPPAAPTPEQPAAPTAPTTAEPDQAPQAPHPPAGGWGRQWAPPPPPQQGGGPRWGPSAPYGAPAPGYGPGPSAPQPGVVPLRPLDVGQILSGAFATLRLHWRTAVALSFGVALVTETVNAIVSGFLIDDSGIDDLNRESDPSVSDILHALGSSAAASLLVLVTSLIGIVLASGLLTVLISRAVLGRPAPLRDAWRDVRPRLARLGGLAVLLPFGLLAIVAVPALPGVLIALAGGESAGASLASLGVLVGTVVAVWQWNLWSLAAPALMLEKQGVKEAVKRSTKLVMGSWWRVLGVQLLALLVTAFASVVIELPFSAIADGVGNGGGGLFSGTHADWPTVIISGIGAVIASTLTLPVSAGAVSLLYIDQRIRREALDLDLARAAKVPGYTTATPADIR</sequence>
<evidence type="ECO:0000256" key="1">
    <source>
        <dbReference type="SAM" id="MobiDB-lite"/>
    </source>
</evidence>
<reference evidence="3 4" key="1">
    <citation type="submission" date="2020-03" db="EMBL/GenBank/DDBJ databases">
        <title>WGS of actinomycetes isolated from Thailand.</title>
        <authorList>
            <person name="Thawai C."/>
        </authorList>
    </citation>
    <scope>NUCLEOTIDE SEQUENCE [LARGE SCALE GENOMIC DNA]</scope>
    <source>
        <strain evidence="3 4">PRB2-1</strain>
    </source>
</reference>
<feature type="transmembrane region" description="Helical" evidence="2">
    <location>
        <begin position="412"/>
        <end position="439"/>
    </location>
</feature>